<dbReference type="EMBL" id="RCML01001087">
    <property type="protein sequence ID" value="KAG2965649.1"/>
    <property type="molecule type" value="Genomic_DNA"/>
</dbReference>
<comment type="caution">
    <text evidence="2">The sequence shown here is derived from an EMBL/GenBank/DDBJ whole genome shotgun (WGS) entry which is preliminary data.</text>
</comment>
<organism evidence="2 5">
    <name type="scientific">Phytophthora cactorum</name>
    <dbReference type="NCBI Taxonomy" id="29920"/>
    <lineage>
        <taxon>Eukaryota</taxon>
        <taxon>Sar</taxon>
        <taxon>Stramenopiles</taxon>
        <taxon>Oomycota</taxon>
        <taxon>Peronosporomycetes</taxon>
        <taxon>Peronosporales</taxon>
        <taxon>Peronosporaceae</taxon>
        <taxon>Phytophthora</taxon>
    </lineage>
</organism>
<dbReference type="EMBL" id="RCMI01001107">
    <property type="protein sequence ID" value="KAG2890656.1"/>
    <property type="molecule type" value="Genomic_DNA"/>
</dbReference>
<dbReference type="Proteomes" id="UP000735874">
    <property type="component" value="Unassembled WGS sequence"/>
</dbReference>
<dbReference type="Proteomes" id="UP000774804">
    <property type="component" value="Unassembled WGS sequence"/>
</dbReference>
<dbReference type="Proteomes" id="UP000697107">
    <property type="component" value="Unassembled WGS sequence"/>
</dbReference>
<evidence type="ECO:0000313" key="2">
    <source>
        <dbReference type="EMBL" id="KAG2883880.1"/>
    </source>
</evidence>
<evidence type="ECO:0000313" key="3">
    <source>
        <dbReference type="EMBL" id="KAG2890656.1"/>
    </source>
</evidence>
<reference evidence="2" key="1">
    <citation type="submission" date="2018-10" db="EMBL/GenBank/DDBJ databases">
        <title>Effector identification in a new, highly contiguous assembly of the strawberry crown rot pathogen Phytophthora cactorum.</title>
        <authorList>
            <person name="Armitage A.D."/>
            <person name="Nellist C.F."/>
            <person name="Bates H."/>
            <person name="Vickerstaff R.J."/>
            <person name="Harrison R.J."/>
        </authorList>
    </citation>
    <scope>NUCLEOTIDE SEQUENCE</scope>
    <source>
        <strain evidence="1">15-7</strain>
        <strain evidence="3">4032</strain>
        <strain evidence="2">4040</strain>
        <strain evidence="4">P415</strain>
    </source>
</reference>
<dbReference type="EMBL" id="RCMG01001971">
    <property type="protein sequence ID" value="KAG2816764.1"/>
    <property type="molecule type" value="Genomic_DNA"/>
</dbReference>
<evidence type="ECO:0000313" key="5">
    <source>
        <dbReference type="Proteomes" id="UP000736787"/>
    </source>
</evidence>
<accession>A0A8T1AP98</accession>
<dbReference type="Proteomes" id="UP000736787">
    <property type="component" value="Unassembled WGS sequence"/>
</dbReference>
<name>A0A8T1AP98_9STRA</name>
<dbReference type="EMBL" id="RCMK01002176">
    <property type="protein sequence ID" value="KAG2883880.1"/>
    <property type="molecule type" value="Genomic_DNA"/>
</dbReference>
<gene>
    <name evidence="1" type="ORF">PC113_g23050</name>
    <name evidence="3" type="ORF">PC115_g19441</name>
    <name evidence="2" type="ORF">PC117_g25920</name>
    <name evidence="4" type="ORF">PC118_g19619</name>
</gene>
<sequence length="102" mass="11694">MYLNRDSYLGPRCPAAQSCGNMDCLLIVNLDLDRFRHVCKCHEPTVLFTVEKKRSTATDVAGIHFVSMNLDFVPPHETILRKHHVQKVDMLGSSHRSFVLKR</sequence>
<evidence type="ECO:0000313" key="1">
    <source>
        <dbReference type="EMBL" id="KAG2816764.1"/>
    </source>
</evidence>
<proteinExistence type="predicted"/>
<evidence type="ECO:0000313" key="4">
    <source>
        <dbReference type="EMBL" id="KAG2965649.1"/>
    </source>
</evidence>
<protein>
    <submittedName>
        <fullName evidence="2">Uncharacterized protein</fullName>
    </submittedName>
</protein>
<dbReference type="AlphaFoldDB" id="A0A8T1AP98"/>